<evidence type="ECO:0000256" key="1">
    <source>
        <dbReference type="ARBA" id="ARBA00004604"/>
    </source>
</evidence>
<dbReference type="Pfam" id="PF00076">
    <property type="entry name" value="RRM_1"/>
    <property type="match status" value="1"/>
</dbReference>
<reference evidence="11" key="1">
    <citation type="submission" date="2018-05" db="EMBL/GenBank/DDBJ databases">
        <authorList>
            <person name="Datahose"/>
        </authorList>
    </citation>
    <scope>NUCLEOTIDE SEQUENCE</scope>
</reference>
<feature type="compositionally biased region" description="Acidic residues" evidence="9">
    <location>
        <begin position="759"/>
        <end position="768"/>
    </location>
</feature>
<evidence type="ECO:0000256" key="9">
    <source>
        <dbReference type="SAM" id="MobiDB-lite"/>
    </source>
</evidence>
<dbReference type="InterPro" id="IPR035979">
    <property type="entry name" value="RBD_domain_sf"/>
</dbReference>
<reference evidence="11" key="3">
    <citation type="submission" date="2025-09" db="UniProtKB">
        <authorList>
            <consortium name="Ensembl"/>
        </authorList>
    </citation>
    <scope>IDENTIFICATION</scope>
</reference>
<evidence type="ECO:0000256" key="5">
    <source>
        <dbReference type="ARBA" id="ARBA00054821"/>
    </source>
</evidence>
<evidence type="ECO:0000256" key="7">
    <source>
        <dbReference type="ARBA" id="ARBA00068539"/>
    </source>
</evidence>
<dbReference type="SUPFAM" id="SSF54928">
    <property type="entry name" value="RNA-binding domain, RBD"/>
    <property type="match status" value="1"/>
</dbReference>
<dbReference type="RefSeq" id="XP_026023001.1">
    <property type="nucleotide sequence ID" value="XM_026167216.1"/>
</dbReference>
<proteinExistence type="predicted"/>
<keyword evidence="2" id="KW-0597">Phosphoprotein</keyword>
<evidence type="ECO:0000259" key="10">
    <source>
        <dbReference type="PROSITE" id="PS50102"/>
    </source>
</evidence>
<feature type="region of interest" description="Disordered" evidence="9">
    <location>
        <begin position="494"/>
        <end position="806"/>
    </location>
</feature>
<keyword evidence="12" id="KW-1185">Reference proteome</keyword>
<sequence>MRRLYVGGLSHTVTEKDLKDRFGKFGAVEDVELRTRKDPEGVPFKTFGYVNINISDADLKKCLTVLNKSKWKGGTLQIEIAKESFLHRLAQERQESVEQHLQQPAAEDKRQKLLDSLSKAGVDNFTMKSAVPGTEIPGHKDWVVSKFGRVLPILQLRSQKGSKSRNLKYDPSKYSHNIRKLDRNTIPDEATPVTQLTWEVQGGDDEISKKRRGEFPPCEPWRPKKSRTDNVSGRTRFEHPVNSVNRTEGHQLTNGFEKQNNHRLAQKKWTRFTDNDADSEEEIRRLVAAQQTSHVTPQQQEVEEDNLEVVGYDFLAKSACIGDQDKDDYDSADTDELFASRKPPPAKCQEKHTPPTAEHLSGNNTDKKRKTKKKRKAGEQEEEDGSTDDEEHLTSRKPSCVQQKRDSSEQKLNKKTRDLPVVRPSSSESDRDEEDEGDEVDSVDSCSDSDYEAMFSNITHLEISLADLQRLAEAAQQNSKTVAPSFLGAGLEQETLFPSFPAEQPAPKKGSTPEEILAMIMEDDSSEDEQKKKKRKRQAVTSAPLPAFQGTKALNEVSEDEEEDDGRGREVKKQKMNADSTQLVHKETDSKTITSVRDQNHAETKISDSSEQEEDDDEEEDDESDDGDDDEEDESDDGDDEDEEDESDDGDDEDESDEEEEEKGKIIKDMVPPDVLKKVTTKVCVNTEKAETESSSSSEEEEEEVKQGRVNSSQIVVNVKSAGKASPSSCSSSGKDKNEPQVISAKGGVKAALNRETSTSEEEEEEELALPRMALGVEEEEERQRQANMRRLAAVQQRQKEAEEHKKLIQGALANLDAPVAGAGKHIVFGSDDEEDDGNDDGDQQRMDSEVLASRKTLFQDGQSEDEATGDEATANKSVKVKAEMRLKSSGPQLFGGSDDEDEEDGSRFDIKPQFEGQAGQKLMALQSRFGTDERFRMDSRFLEEDEEVKEEDAETKKTLVEDDEDLEEEKKKTLSILQSVLGQQHCSSKTAGKAKKFKDVSALHYDPSKEEHAAFETKKEEVKKESKAARKKKREEAQKLPEVSKEIYYDVSGDLKTVFGQSKDETDQQEEKMNWDQKEEEEERKEKEEESAPLLSVPSVEKEDLCGFKFSFFGDDTETGSKETADYKVEAIQAPKVSWHQDPRFHDSSSEEEEDEQEEDEEQSNTTAKTTEVVMPSHTEFFFFYPDDDRLTDGPKSFWRVSELEEQREQWEERRSALRQEYRKKHKDARRKLTSSLKS</sequence>
<feature type="compositionally biased region" description="Basic and acidic residues" evidence="9">
    <location>
        <begin position="403"/>
        <end position="420"/>
    </location>
</feature>
<dbReference type="FunFam" id="3.30.70.330:FF:000346">
    <property type="entry name" value="Nucleolar protein 8"/>
    <property type="match status" value="1"/>
</dbReference>
<dbReference type="GO" id="GO:0003723">
    <property type="term" value="F:RNA binding"/>
    <property type="evidence" value="ECO:0007669"/>
    <property type="project" value="UniProtKB-UniRule"/>
</dbReference>
<dbReference type="Bgee" id="ENSACLG00000004270">
    <property type="expression patterns" value="Expressed in ovary and 5 other cell types or tissues"/>
</dbReference>
<dbReference type="GO" id="GO:0005730">
    <property type="term" value="C:nucleolus"/>
    <property type="evidence" value="ECO:0007669"/>
    <property type="project" value="UniProtKB-SubCell"/>
</dbReference>
<feature type="compositionally biased region" description="Acidic residues" evidence="9">
    <location>
        <begin position="380"/>
        <end position="391"/>
    </location>
</feature>
<feature type="region of interest" description="Disordered" evidence="9">
    <location>
        <begin position="207"/>
        <end position="235"/>
    </location>
</feature>
<feature type="compositionally biased region" description="Basic residues" evidence="9">
    <location>
        <begin position="367"/>
        <end position="376"/>
    </location>
</feature>
<organism evidence="11 12">
    <name type="scientific">Astatotilapia calliptera</name>
    <name type="common">Eastern happy</name>
    <name type="synonym">Chromis callipterus</name>
    <dbReference type="NCBI Taxonomy" id="8154"/>
    <lineage>
        <taxon>Eukaryota</taxon>
        <taxon>Metazoa</taxon>
        <taxon>Chordata</taxon>
        <taxon>Craniata</taxon>
        <taxon>Vertebrata</taxon>
        <taxon>Euteleostomi</taxon>
        <taxon>Actinopterygii</taxon>
        <taxon>Neopterygii</taxon>
        <taxon>Teleostei</taxon>
        <taxon>Neoteleostei</taxon>
        <taxon>Acanthomorphata</taxon>
        <taxon>Ovalentaria</taxon>
        <taxon>Cichlomorphae</taxon>
        <taxon>Cichliformes</taxon>
        <taxon>Cichlidae</taxon>
        <taxon>African cichlids</taxon>
        <taxon>Pseudocrenilabrinae</taxon>
        <taxon>Haplochromini</taxon>
        <taxon>Astatotilapia</taxon>
    </lineage>
</organism>
<feature type="region of interest" description="Disordered" evidence="9">
    <location>
        <begin position="320"/>
        <end position="448"/>
    </location>
</feature>
<accession>A0A3P8NNC6</accession>
<dbReference type="CDD" id="cd12226">
    <property type="entry name" value="RRM_NOL8"/>
    <property type="match status" value="1"/>
</dbReference>
<dbReference type="InterPro" id="IPR000504">
    <property type="entry name" value="RRM_dom"/>
</dbReference>
<feature type="compositionally biased region" description="Acidic residues" evidence="9">
    <location>
        <begin position="1151"/>
        <end position="1164"/>
    </location>
</feature>
<feature type="region of interest" description="Disordered" evidence="9">
    <location>
        <begin position="1060"/>
        <end position="1099"/>
    </location>
</feature>
<feature type="compositionally biased region" description="Acidic residues" evidence="9">
    <location>
        <begin position="325"/>
        <end position="336"/>
    </location>
</feature>
<dbReference type="PANTHER" id="PTHR48029">
    <property type="entry name" value="NUCLEOLAR PROTEIN 8"/>
    <property type="match status" value="1"/>
</dbReference>
<dbReference type="OMA" id="RNIMKYD"/>
<dbReference type="Gene3D" id="3.30.70.330">
    <property type="match status" value="1"/>
</dbReference>
<feature type="domain" description="RRM" evidence="10">
    <location>
        <begin position="2"/>
        <end position="83"/>
    </location>
</feature>
<feature type="region of interest" description="Disordered" evidence="9">
    <location>
        <begin position="941"/>
        <end position="968"/>
    </location>
</feature>
<dbReference type="PANTHER" id="PTHR48029:SF1">
    <property type="entry name" value="NUCLEOLAR PROTEIN 8"/>
    <property type="match status" value="1"/>
</dbReference>
<evidence type="ECO:0000256" key="6">
    <source>
        <dbReference type="ARBA" id="ARBA00065066"/>
    </source>
</evidence>
<feature type="region of interest" description="Disordered" evidence="9">
    <location>
        <begin position="1009"/>
        <end position="1040"/>
    </location>
</feature>
<dbReference type="STRING" id="8154.ENSACLP00000006316"/>
<dbReference type="InterPro" id="IPR034138">
    <property type="entry name" value="NOP8_RRM"/>
</dbReference>
<feature type="compositionally biased region" description="Acidic residues" evidence="9">
    <location>
        <begin position="430"/>
        <end position="448"/>
    </location>
</feature>
<feature type="region of interest" description="Disordered" evidence="9">
    <location>
        <begin position="1221"/>
        <end position="1240"/>
    </location>
</feature>
<comment type="subcellular location">
    <subcellularLocation>
        <location evidence="1">Nucleus</location>
        <location evidence="1">Nucleolus</location>
    </subcellularLocation>
</comment>
<protein>
    <recommendedName>
        <fullName evidence="7">Nucleolar protein 8</fullName>
    </recommendedName>
</protein>
<reference evidence="11" key="2">
    <citation type="submission" date="2025-08" db="UniProtKB">
        <authorList>
            <consortium name="Ensembl"/>
        </authorList>
    </citation>
    <scope>IDENTIFICATION</scope>
</reference>
<name>A0A3P8NNC6_ASTCA</name>
<dbReference type="GO" id="GO:1902570">
    <property type="term" value="P:protein localization to nucleolus"/>
    <property type="evidence" value="ECO:0007669"/>
    <property type="project" value="TreeGrafter"/>
</dbReference>
<gene>
    <name evidence="11" type="primary">NOL8</name>
</gene>
<feature type="compositionally biased region" description="Basic and acidic residues" evidence="9">
    <location>
        <begin position="1140"/>
        <end position="1150"/>
    </location>
</feature>
<evidence type="ECO:0000256" key="2">
    <source>
        <dbReference type="ARBA" id="ARBA00022553"/>
    </source>
</evidence>
<evidence type="ECO:0000313" key="12">
    <source>
        <dbReference type="Proteomes" id="UP000265100"/>
    </source>
</evidence>
<dbReference type="InterPro" id="IPR012677">
    <property type="entry name" value="Nucleotide-bd_a/b_plait_sf"/>
</dbReference>
<feature type="compositionally biased region" description="Acidic residues" evidence="9">
    <location>
        <begin position="944"/>
        <end position="954"/>
    </location>
</feature>
<feature type="compositionally biased region" description="Basic residues" evidence="9">
    <location>
        <begin position="1223"/>
        <end position="1234"/>
    </location>
</feature>
<feature type="compositionally biased region" description="Basic and acidic residues" evidence="9">
    <location>
        <begin position="598"/>
        <end position="608"/>
    </location>
</feature>
<keyword evidence="4" id="KW-0539">Nucleus</keyword>
<evidence type="ECO:0000313" key="11">
    <source>
        <dbReference type="Ensembl" id="ENSACLP00000006316.2"/>
    </source>
</evidence>
<dbReference type="GeneTree" id="ENSGT00390000004860"/>
<feature type="compositionally biased region" description="Acidic residues" evidence="9">
    <location>
        <begin position="610"/>
        <end position="661"/>
    </location>
</feature>
<evidence type="ECO:0000256" key="8">
    <source>
        <dbReference type="PROSITE-ProRule" id="PRU00176"/>
    </source>
</evidence>
<feature type="region of interest" description="Disordered" evidence="9">
    <location>
        <begin position="1134"/>
        <end position="1174"/>
    </location>
</feature>
<evidence type="ECO:0000256" key="3">
    <source>
        <dbReference type="ARBA" id="ARBA00022884"/>
    </source>
</evidence>
<dbReference type="SMART" id="SM00360">
    <property type="entry name" value="RRM"/>
    <property type="match status" value="1"/>
</dbReference>
<feature type="compositionally biased region" description="Basic and acidic residues" evidence="9">
    <location>
        <begin position="1063"/>
        <end position="1078"/>
    </location>
</feature>
<feature type="compositionally biased region" description="Acidic residues" evidence="9">
    <location>
        <begin position="831"/>
        <end position="842"/>
    </location>
</feature>
<keyword evidence="3 8" id="KW-0694">RNA-binding</keyword>
<comment type="function">
    <text evidence="5">Plays an essential role in the survival of diffuse-type gastric cancer cells. Acts as a nucleolar anchoring protein for DDX47. May be involved in regulation of gene expression at the post-transcriptional level or in ribosome biogenesis in cancer cells.</text>
</comment>
<dbReference type="Ensembl" id="ENSACLT00000006460.2">
    <property type="protein sequence ID" value="ENSACLP00000006316.2"/>
    <property type="gene ID" value="ENSACLG00000004270.2"/>
</dbReference>
<comment type="subunit">
    <text evidence="6">Interacts with the GTP form of RRAGA, RRAGC and RRAGD. Interacts with NIP7. Interacts with DDX18; the interaction is RNA-dependent. Interacts with DDX47; the interaction is RNA-dependent.</text>
</comment>
<feature type="region of interest" description="Disordered" evidence="9">
    <location>
        <begin position="825"/>
        <end position="909"/>
    </location>
</feature>
<feature type="compositionally biased region" description="Low complexity" evidence="9">
    <location>
        <begin position="720"/>
        <end position="733"/>
    </location>
</feature>
<dbReference type="PROSITE" id="PS50102">
    <property type="entry name" value="RRM"/>
    <property type="match status" value="1"/>
</dbReference>
<evidence type="ECO:0000256" key="4">
    <source>
        <dbReference type="ARBA" id="ARBA00023242"/>
    </source>
</evidence>
<dbReference type="AlphaFoldDB" id="A0A3P8NNC6"/>
<dbReference type="GeneID" id="113022135"/>
<dbReference type="Proteomes" id="UP000265100">
    <property type="component" value="Chromosome 5"/>
</dbReference>